<accession>A0A409XIL3</accession>
<name>A0A409XIL3_PSICY</name>
<gene>
    <name evidence="1" type="ORF">CVT25_006169</name>
</gene>
<keyword evidence="2" id="KW-1185">Reference proteome</keyword>
<dbReference type="Proteomes" id="UP000283269">
    <property type="component" value="Unassembled WGS sequence"/>
</dbReference>
<proteinExistence type="predicted"/>
<sequence>MALLPSALTSINPARSPRCFHASSLAPYNMFLHTTTACFMPLHVSFTLTHSLCFVNVVLAIHWLGLISPSSLAAYTYARGGKGGFEIYVDPSYVDPDIGGIVLVKTKPRVTMDGVLMREGDGGDHGCDDGGQE</sequence>
<reference evidence="1 2" key="1">
    <citation type="journal article" date="2018" name="Evol. Lett.">
        <title>Horizontal gene cluster transfer increased hallucinogenic mushroom diversity.</title>
        <authorList>
            <person name="Reynolds H.T."/>
            <person name="Vijayakumar V."/>
            <person name="Gluck-Thaler E."/>
            <person name="Korotkin H.B."/>
            <person name="Matheny P.B."/>
            <person name="Slot J.C."/>
        </authorList>
    </citation>
    <scope>NUCLEOTIDE SEQUENCE [LARGE SCALE GENOMIC DNA]</scope>
    <source>
        <strain evidence="1 2">2631</strain>
    </source>
</reference>
<dbReference type="InParanoid" id="A0A409XIL3"/>
<organism evidence="1 2">
    <name type="scientific">Psilocybe cyanescens</name>
    <dbReference type="NCBI Taxonomy" id="93625"/>
    <lineage>
        <taxon>Eukaryota</taxon>
        <taxon>Fungi</taxon>
        <taxon>Dikarya</taxon>
        <taxon>Basidiomycota</taxon>
        <taxon>Agaricomycotina</taxon>
        <taxon>Agaricomycetes</taxon>
        <taxon>Agaricomycetidae</taxon>
        <taxon>Agaricales</taxon>
        <taxon>Agaricineae</taxon>
        <taxon>Strophariaceae</taxon>
        <taxon>Psilocybe</taxon>
    </lineage>
</organism>
<dbReference type="EMBL" id="NHYD01001597">
    <property type="protein sequence ID" value="PPQ90597.1"/>
    <property type="molecule type" value="Genomic_DNA"/>
</dbReference>
<protein>
    <submittedName>
        <fullName evidence="1">Uncharacterized protein</fullName>
    </submittedName>
</protein>
<evidence type="ECO:0000313" key="2">
    <source>
        <dbReference type="Proteomes" id="UP000283269"/>
    </source>
</evidence>
<evidence type="ECO:0000313" key="1">
    <source>
        <dbReference type="EMBL" id="PPQ90597.1"/>
    </source>
</evidence>
<dbReference type="AlphaFoldDB" id="A0A409XIL3"/>
<comment type="caution">
    <text evidence="1">The sequence shown here is derived from an EMBL/GenBank/DDBJ whole genome shotgun (WGS) entry which is preliminary data.</text>
</comment>